<evidence type="ECO:0000256" key="1">
    <source>
        <dbReference type="ARBA" id="ARBA00010164"/>
    </source>
</evidence>
<dbReference type="EMBL" id="JAVRHM010000009">
    <property type="protein sequence ID" value="MDT0689959.1"/>
    <property type="molecule type" value="Genomic_DNA"/>
</dbReference>
<gene>
    <name evidence="5" type="ORF">RM549_09200</name>
</gene>
<dbReference type="Gene3D" id="1.10.1070.20">
    <property type="match status" value="1"/>
</dbReference>
<evidence type="ECO:0000256" key="2">
    <source>
        <dbReference type="ARBA" id="ARBA00022679"/>
    </source>
</evidence>
<dbReference type="PANTHER" id="PTHR37419:SF1">
    <property type="entry name" value="SERINE_THREONINE-PROTEIN KINASE TOXIN HIPA"/>
    <property type="match status" value="1"/>
</dbReference>
<evidence type="ECO:0000256" key="3">
    <source>
        <dbReference type="ARBA" id="ARBA00022777"/>
    </source>
</evidence>
<comment type="similarity">
    <text evidence="1">Belongs to the HipA Ser/Thr kinase family.</text>
</comment>
<dbReference type="Pfam" id="PF07804">
    <property type="entry name" value="HipA_C"/>
    <property type="match status" value="1"/>
</dbReference>
<sequence>MKNCLACLQPLHRDETNYHPACLADFWQQDTPVLQLDYSLSDLEELAKENIAQRIIVPGVQPKLSLGFTDHQEHKRLTIVGALDGRYILKPPYPQYPQMPEIEFLSMHMAKACGIATVPFLLIPLKDGELAYLTRRIDRDDNGNKYAMEDACQFTEKQTEHKYRGSYEQIAKAILKYNGNRLIDVVRFYEQVIVSYLIGNNDMHLKNFSLIAKKNGSYELAPAYDVLAVQLLMPEDDEELALTLNGKKKKLKKPDFDTAMVNAGIPEKAIENLWRRIDKGSRAWRELLSNSFLNSDNKEKLQELLILKKEQVK</sequence>
<keyword evidence="6" id="KW-1185">Reference proteome</keyword>
<evidence type="ECO:0000259" key="4">
    <source>
        <dbReference type="Pfam" id="PF07804"/>
    </source>
</evidence>
<keyword evidence="3" id="KW-0418">Kinase</keyword>
<dbReference type="RefSeq" id="WP_311683998.1">
    <property type="nucleotide sequence ID" value="NZ_JAVRHM010000009.1"/>
</dbReference>
<evidence type="ECO:0000313" key="5">
    <source>
        <dbReference type="EMBL" id="MDT0689959.1"/>
    </source>
</evidence>
<protein>
    <submittedName>
        <fullName evidence="5">HipA domain-containing protein</fullName>
    </submittedName>
</protein>
<keyword evidence="2" id="KW-0808">Transferase</keyword>
<comment type="caution">
    <text evidence="5">The sequence shown here is derived from an EMBL/GenBank/DDBJ whole genome shotgun (WGS) entry which is preliminary data.</text>
</comment>
<dbReference type="InterPro" id="IPR012893">
    <property type="entry name" value="HipA-like_C"/>
</dbReference>
<proteinExistence type="inferred from homology"/>
<feature type="domain" description="HipA-like C-terminal" evidence="4">
    <location>
        <begin position="57"/>
        <end position="280"/>
    </location>
</feature>
<name>A0ABU3E1T6_9FLAO</name>
<dbReference type="InterPro" id="IPR052028">
    <property type="entry name" value="HipA_Ser/Thr_kinase"/>
</dbReference>
<organism evidence="5 6">
    <name type="scientific">Autumnicola patrickiae</name>
    <dbReference type="NCBI Taxonomy" id="3075591"/>
    <lineage>
        <taxon>Bacteria</taxon>
        <taxon>Pseudomonadati</taxon>
        <taxon>Bacteroidota</taxon>
        <taxon>Flavobacteriia</taxon>
        <taxon>Flavobacteriales</taxon>
        <taxon>Flavobacteriaceae</taxon>
        <taxon>Autumnicola</taxon>
    </lineage>
</organism>
<dbReference type="Proteomes" id="UP001261624">
    <property type="component" value="Unassembled WGS sequence"/>
</dbReference>
<accession>A0ABU3E1T6</accession>
<reference evidence="5 6" key="1">
    <citation type="submission" date="2023-09" db="EMBL/GenBank/DDBJ databases">
        <authorList>
            <person name="Rey-Velasco X."/>
        </authorList>
    </citation>
    <scope>NUCLEOTIDE SEQUENCE [LARGE SCALE GENOMIC DNA]</scope>
    <source>
        <strain evidence="5 6">F188</strain>
    </source>
</reference>
<dbReference type="PANTHER" id="PTHR37419">
    <property type="entry name" value="SERINE/THREONINE-PROTEIN KINASE TOXIN HIPA"/>
    <property type="match status" value="1"/>
</dbReference>
<evidence type="ECO:0000313" key="6">
    <source>
        <dbReference type="Proteomes" id="UP001261624"/>
    </source>
</evidence>